<dbReference type="Proteomes" id="UP000253945">
    <property type="component" value="Unassembled WGS sequence"/>
</dbReference>
<gene>
    <name evidence="5" type="ORF">DPV92_02940</name>
</gene>
<comment type="caution">
    <text evidence="5">The sequence shown here is derived from an EMBL/GenBank/DDBJ whole genome shotgun (WGS) entry which is preliminary data.</text>
</comment>
<dbReference type="InterPro" id="IPR036955">
    <property type="entry name" value="AP2/ERF_dom_sf"/>
</dbReference>
<dbReference type="AlphaFoldDB" id="A0A369ZU02"/>
<dbReference type="Gene3D" id="3.30.730.10">
    <property type="entry name" value="AP2/ERF domain"/>
    <property type="match status" value="1"/>
</dbReference>
<evidence type="ECO:0000259" key="4">
    <source>
        <dbReference type="PROSITE" id="PS51032"/>
    </source>
</evidence>
<dbReference type="InterPro" id="IPR016177">
    <property type="entry name" value="DNA-bd_dom_sf"/>
</dbReference>
<evidence type="ECO:0000313" key="6">
    <source>
        <dbReference type="Proteomes" id="UP000253945"/>
    </source>
</evidence>
<reference evidence="5 6" key="1">
    <citation type="submission" date="2018-05" db="EMBL/GenBank/DDBJ databases">
        <title>Draft Genome Sequences for a Diverse set of 7 Haemophilus Species.</title>
        <authorList>
            <person name="Nichols M."/>
            <person name="Topaz N."/>
            <person name="Wang X."/>
            <person name="Wang X."/>
            <person name="Boxrud D."/>
        </authorList>
    </citation>
    <scope>NUCLEOTIDE SEQUENCE [LARGE SCALE GENOMIC DNA]</scope>
    <source>
        <strain evidence="5 6">C2014016342</strain>
    </source>
</reference>
<dbReference type="SMART" id="SM00380">
    <property type="entry name" value="AP2"/>
    <property type="match status" value="1"/>
</dbReference>
<keyword evidence="6" id="KW-1185">Reference proteome</keyword>
<dbReference type="InterPro" id="IPR001471">
    <property type="entry name" value="AP2/ERF_dom"/>
</dbReference>
<keyword evidence="2" id="KW-0238">DNA-binding</keyword>
<feature type="domain" description="AP2/ERF" evidence="4">
    <location>
        <begin position="18"/>
        <end position="75"/>
    </location>
</feature>
<dbReference type="GO" id="GO:0003700">
    <property type="term" value="F:DNA-binding transcription factor activity"/>
    <property type="evidence" value="ECO:0007669"/>
    <property type="project" value="InterPro"/>
</dbReference>
<evidence type="ECO:0000256" key="2">
    <source>
        <dbReference type="ARBA" id="ARBA00023125"/>
    </source>
</evidence>
<proteinExistence type="predicted"/>
<keyword evidence="3" id="KW-0804">Transcription</keyword>
<accession>A0A369ZU02</accession>
<dbReference type="GO" id="GO:0003677">
    <property type="term" value="F:DNA binding"/>
    <property type="evidence" value="ECO:0007669"/>
    <property type="project" value="UniProtKB-KW"/>
</dbReference>
<keyword evidence="1" id="KW-0805">Transcription regulation</keyword>
<dbReference type="RefSeq" id="WP_111353613.1">
    <property type="nucleotide sequence ID" value="NZ_QEQF01000002.1"/>
</dbReference>
<evidence type="ECO:0000256" key="3">
    <source>
        <dbReference type="ARBA" id="ARBA00023163"/>
    </source>
</evidence>
<dbReference type="PROSITE" id="PS51032">
    <property type="entry name" value="AP2_ERF"/>
    <property type="match status" value="1"/>
</dbReference>
<organism evidence="5 6">
    <name type="scientific">Haemophilus paraphrohaemolyticus</name>
    <dbReference type="NCBI Taxonomy" id="736"/>
    <lineage>
        <taxon>Bacteria</taxon>
        <taxon>Pseudomonadati</taxon>
        <taxon>Pseudomonadota</taxon>
        <taxon>Gammaproteobacteria</taxon>
        <taxon>Pasteurellales</taxon>
        <taxon>Pasteurellaceae</taxon>
        <taxon>Haemophilus</taxon>
    </lineage>
</organism>
<protein>
    <recommendedName>
        <fullName evidence="4">AP2/ERF domain-containing protein</fullName>
    </recommendedName>
</protein>
<dbReference type="SUPFAM" id="SSF54171">
    <property type="entry name" value="DNA-binding domain"/>
    <property type="match status" value="1"/>
</dbReference>
<name>A0A369ZU02_9PAST</name>
<evidence type="ECO:0000313" key="5">
    <source>
        <dbReference type="EMBL" id="RDF11228.1"/>
    </source>
</evidence>
<dbReference type="EMBL" id="QEQF01000002">
    <property type="protein sequence ID" value="RDF11228.1"/>
    <property type="molecule type" value="Genomic_DNA"/>
</dbReference>
<sequence>MNLTSSEQKALNRIGIAGFRGVRASGQAKKPWLAEFTHKGKTYYGGCYESAREAAIAYDNLVIKVVGDKAITNKKLGLFEENEIEKTDLSDYLLEIAGEFILYLDKRKSKTGKFLEFSKAKLRKKYHLKKYGKSFYI</sequence>
<evidence type="ECO:0000256" key="1">
    <source>
        <dbReference type="ARBA" id="ARBA00023015"/>
    </source>
</evidence>